<feature type="compositionally biased region" description="Basic residues" evidence="3">
    <location>
        <begin position="439"/>
        <end position="448"/>
    </location>
</feature>
<dbReference type="SUPFAM" id="SSF50630">
    <property type="entry name" value="Acid proteases"/>
    <property type="match status" value="1"/>
</dbReference>
<comment type="caution">
    <text evidence="6">The sequence shown here is derived from an EMBL/GenBank/DDBJ whole genome shotgun (WGS) entry which is preliminary data.</text>
</comment>
<feature type="signal peptide" evidence="4">
    <location>
        <begin position="1"/>
        <end position="21"/>
    </location>
</feature>
<feature type="region of interest" description="Disordered" evidence="3">
    <location>
        <begin position="426"/>
        <end position="459"/>
    </location>
</feature>
<dbReference type="PROSITE" id="PS50175">
    <property type="entry name" value="ASP_PROT_RETROV"/>
    <property type="match status" value="1"/>
</dbReference>
<dbReference type="GO" id="GO:0004190">
    <property type="term" value="F:aspartic-type endopeptidase activity"/>
    <property type="evidence" value="ECO:0007669"/>
    <property type="project" value="InterPro"/>
</dbReference>
<sequence length="617" mass="70397">MVFGQNAVLLLDFLIPTLKVAQEHDWNGHELSSRIFDLERLGETRLRAAAGIYAAKKRQKAYFDAHLKDKGLKEGDLVLVYTLKQHARKLEKRGYGPMIINRISTSGAVQLATLEGDVLPNYISGCRVKLYQEPLTEEMLMRLNTAKKRKEEELRVREEAQAEARERIRRNKLRRLGLEVNTKAPKYHMDMCQKSDLTASQIIDRRPFVTIAVGQGKNAKTVRALIDSGAETSAVRLSYCQDLQLDIKPIEAYLIGLGGVETPCLGEVELPIYLQDVLIKVKMLVCHDADLTEPLVLGQDWIYDHAVNLNLRSQLLQVWVHEQCITLELDKCMLTNQEVTHSLSSPETNLRKENFVCVTDPMTHKDSIMKAKAQRPAHLSSSSHTNASVTQPRRQAKMTSAISTRQMEFTKKEAPGMKQIWVQKGEQPPALPQPIPSKQAKHAKRSTQKRGQAQSQGLQQVWVPKQLMTADHHHMQIWVPKKLATAQQGRSQMWVHKQLLQTQRPMLPTMQKVSKTKPRREKGKNIAQRPKEDKTNPSAKVSRQSLRIWVWKPKAPATSTEPMNQPHWIPNFGKHPKMKWPEVISTGPNPILKWVPIRRITSFRDPIDTSKQKLHQV</sequence>
<evidence type="ECO:0000313" key="6">
    <source>
        <dbReference type="EMBL" id="KAH7433199.1"/>
    </source>
</evidence>
<feature type="coiled-coil region" evidence="2">
    <location>
        <begin position="140"/>
        <end position="167"/>
    </location>
</feature>
<evidence type="ECO:0000256" key="2">
    <source>
        <dbReference type="SAM" id="Coils"/>
    </source>
</evidence>
<dbReference type="Gene3D" id="2.40.70.10">
    <property type="entry name" value="Acid Proteases"/>
    <property type="match status" value="1"/>
</dbReference>
<feature type="region of interest" description="Disordered" evidence="3">
    <location>
        <begin position="368"/>
        <end position="414"/>
    </location>
</feature>
<feature type="compositionally biased region" description="Polar residues" evidence="3">
    <location>
        <begin position="379"/>
        <end position="407"/>
    </location>
</feature>
<feature type="domain" description="Peptidase A2" evidence="5">
    <location>
        <begin position="222"/>
        <end position="301"/>
    </location>
</feature>
<keyword evidence="2" id="KW-0175">Coiled coil</keyword>
<dbReference type="GO" id="GO:0006508">
    <property type="term" value="P:proteolysis"/>
    <property type="evidence" value="ECO:0007669"/>
    <property type="project" value="InterPro"/>
</dbReference>
<feature type="region of interest" description="Disordered" evidence="3">
    <location>
        <begin position="503"/>
        <end position="541"/>
    </location>
</feature>
<feature type="compositionally biased region" description="Polar residues" evidence="3">
    <location>
        <begin position="449"/>
        <end position="459"/>
    </location>
</feature>
<keyword evidence="7" id="KW-1185">Reference proteome</keyword>
<evidence type="ECO:0000256" key="3">
    <source>
        <dbReference type="SAM" id="MobiDB-lite"/>
    </source>
</evidence>
<dbReference type="EMBL" id="CM035412">
    <property type="protein sequence ID" value="KAH7433199.1"/>
    <property type="molecule type" value="Genomic_DNA"/>
</dbReference>
<dbReference type="InterPro" id="IPR001995">
    <property type="entry name" value="Peptidase_A2_cat"/>
</dbReference>
<dbReference type="AlphaFoldDB" id="A0A8T2ULM5"/>
<accession>A0A8T2ULM5</accession>
<evidence type="ECO:0000313" key="7">
    <source>
        <dbReference type="Proteomes" id="UP000825935"/>
    </source>
</evidence>
<name>A0A8T2ULM5_CERRI</name>
<dbReference type="CDD" id="cd00303">
    <property type="entry name" value="retropepsin_like"/>
    <property type="match status" value="1"/>
</dbReference>
<keyword evidence="1" id="KW-0378">Hydrolase</keyword>
<reference evidence="6" key="1">
    <citation type="submission" date="2021-08" db="EMBL/GenBank/DDBJ databases">
        <title>WGS assembly of Ceratopteris richardii.</title>
        <authorList>
            <person name="Marchant D.B."/>
            <person name="Chen G."/>
            <person name="Jenkins J."/>
            <person name="Shu S."/>
            <person name="Leebens-Mack J."/>
            <person name="Grimwood J."/>
            <person name="Schmutz J."/>
            <person name="Soltis P."/>
            <person name="Soltis D."/>
            <person name="Chen Z.-H."/>
        </authorList>
    </citation>
    <scope>NUCLEOTIDE SEQUENCE</scope>
    <source>
        <strain evidence="6">Whitten #5841</strain>
        <tissue evidence="6">Leaf</tissue>
    </source>
</reference>
<proteinExistence type="predicted"/>
<dbReference type="OrthoDB" id="1637540at2759"/>
<keyword evidence="4" id="KW-0732">Signal</keyword>
<protein>
    <recommendedName>
        <fullName evidence="5">Peptidase A2 domain-containing protein</fullName>
    </recommendedName>
</protein>
<evidence type="ECO:0000256" key="4">
    <source>
        <dbReference type="SAM" id="SignalP"/>
    </source>
</evidence>
<gene>
    <name evidence="6" type="ORF">KP509_07G059000</name>
</gene>
<feature type="chain" id="PRO_5035802654" description="Peptidase A2 domain-containing protein" evidence="4">
    <location>
        <begin position="22"/>
        <end position="617"/>
    </location>
</feature>
<evidence type="ECO:0000259" key="5">
    <source>
        <dbReference type="PROSITE" id="PS50175"/>
    </source>
</evidence>
<dbReference type="InterPro" id="IPR021109">
    <property type="entry name" value="Peptidase_aspartic_dom_sf"/>
</dbReference>
<organism evidence="6 7">
    <name type="scientific">Ceratopteris richardii</name>
    <name type="common">Triangle waterfern</name>
    <dbReference type="NCBI Taxonomy" id="49495"/>
    <lineage>
        <taxon>Eukaryota</taxon>
        <taxon>Viridiplantae</taxon>
        <taxon>Streptophyta</taxon>
        <taxon>Embryophyta</taxon>
        <taxon>Tracheophyta</taxon>
        <taxon>Polypodiopsida</taxon>
        <taxon>Polypodiidae</taxon>
        <taxon>Polypodiales</taxon>
        <taxon>Pteridineae</taxon>
        <taxon>Pteridaceae</taxon>
        <taxon>Parkerioideae</taxon>
        <taxon>Ceratopteris</taxon>
    </lineage>
</organism>
<dbReference type="Proteomes" id="UP000825935">
    <property type="component" value="Chromosome 7"/>
</dbReference>
<evidence type="ECO:0000256" key="1">
    <source>
        <dbReference type="ARBA" id="ARBA00022801"/>
    </source>
</evidence>